<evidence type="ECO:0000256" key="1">
    <source>
        <dbReference type="SAM" id="MobiDB-lite"/>
    </source>
</evidence>
<accession>A0A8H6YL86</accession>
<protein>
    <submittedName>
        <fullName evidence="2">Uncharacterized protein</fullName>
    </submittedName>
</protein>
<sequence length="111" mass="12180">MGARDLDIRNGALLKEVHMHTSIVVLAHWLTFRSHPRTASSPESRTSALCTLRGADARPVNPSTTPDAPLPAPAHFTFRPHTPRAPRTLGRWWPQGVDLADACMSRSTPLP</sequence>
<dbReference type="AlphaFoldDB" id="A0A8H6YL86"/>
<keyword evidence="3" id="KW-1185">Reference proteome</keyword>
<dbReference type="EMBL" id="JACAZI010000004">
    <property type="protein sequence ID" value="KAF7363243.1"/>
    <property type="molecule type" value="Genomic_DNA"/>
</dbReference>
<comment type="caution">
    <text evidence="2">The sequence shown here is derived from an EMBL/GenBank/DDBJ whole genome shotgun (WGS) entry which is preliminary data.</text>
</comment>
<gene>
    <name evidence="2" type="ORF">MVEN_00677300</name>
</gene>
<name>A0A8H6YL86_9AGAR</name>
<evidence type="ECO:0000313" key="3">
    <source>
        <dbReference type="Proteomes" id="UP000620124"/>
    </source>
</evidence>
<proteinExistence type="predicted"/>
<dbReference type="Proteomes" id="UP000620124">
    <property type="component" value="Unassembled WGS sequence"/>
</dbReference>
<feature type="region of interest" description="Disordered" evidence="1">
    <location>
        <begin position="56"/>
        <end position="89"/>
    </location>
</feature>
<reference evidence="2" key="1">
    <citation type="submission" date="2020-05" db="EMBL/GenBank/DDBJ databases">
        <title>Mycena genomes resolve the evolution of fungal bioluminescence.</title>
        <authorList>
            <person name="Tsai I.J."/>
        </authorList>
    </citation>
    <scope>NUCLEOTIDE SEQUENCE</scope>
    <source>
        <strain evidence="2">CCC161011</strain>
    </source>
</reference>
<organism evidence="2 3">
    <name type="scientific">Mycena venus</name>
    <dbReference type="NCBI Taxonomy" id="2733690"/>
    <lineage>
        <taxon>Eukaryota</taxon>
        <taxon>Fungi</taxon>
        <taxon>Dikarya</taxon>
        <taxon>Basidiomycota</taxon>
        <taxon>Agaricomycotina</taxon>
        <taxon>Agaricomycetes</taxon>
        <taxon>Agaricomycetidae</taxon>
        <taxon>Agaricales</taxon>
        <taxon>Marasmiineae</taxon>
        <taxon>Mycenaceae</taxon>
        <taxon>Mycena</taxon>
    </lineage>
</organism>
<evidence type="ECO:0000313" key="2">
    <source>
        <dbReference type="EMBL" id="KAF7363243.1"/>
    </source>
</evidence>